<dbReference type="AlphaFoldDB" id="A0A8H6YTJ0"/>
<accession>A0A8H6YTJ0</accession>
<keyword evidence="3" id="KW-1185">Reference proteome</keyword>
<protein>
    <submittedName>
        <fullName evidence="2">Uncharacterized protein</fullName>
    </submittedName>
</protein>
<dbReference type="EMBL" id="JACAZH010000007">
    <property type="protein sequence ID" value="KAF7364369.1"/>
    <property type="molecule type" value="Genomic_DNA"/>
</dbReference>
<feature type="compositionally biased region" description="Polar residues" evidence="1">
    <location>
        <begin position="64"/>
        <end position="76"/>
    </location>
</feature>
<gene>
    <name evidence="2" type="ORF">MSAN_01097400</name>
</gene>
<name>A0A8H6YTJ0_9AGAR</name>
<organism evidence="2 3">
    <name type="scientific">Mycena sanguinolenta</name>
    <dbReference type="NCBI Taxonomy" id="230812"/>
    <lineage>
        <taxon>Eukaryota</taxon>
        <taxon>Fungi</taxon>
        <taxon>Dikarya</taxon>
        <taxon>Basidiomycota</taxon>
        <taxon>Agaricomycotina</taxon>
        <taxon>Agaricomycetes</taxon>
        <taxon>Agaricomycetidae</taxon>
        <taxon>Agaricales</taxon>
        <taxon>Marasmiineae</taxon>
        <taxon>Mycenaceae</taxon>
        <taxon>Mycena</taxon>
    </lineage>
</organism>
<dbReference type="Proteomes" id="UP000623467">
    <property type="component" value="Unassembled WGS sequence"/>
</dbReference>
<evidence type="ECO:0000313" key="3">
    <source>
        <dbReference type="Proteomes" id="UP000623467"/>
    </source>
</evidence>
<dbReference type="OrthoDB" id="5366606at2759"/>
<reference evidence="2" key="1">
    <citation type="submission" date="2020-05" db="EMBL/GenBank/DDBJ databases">
        <title>Mycena genomes resolve the evolution of fungal bioluminescence.</title>
        <authorList>
            <person name="Tsai I.J."/>
        </authorList>
    </citation>
    <scope>NUCLEOTIDE SEQUENCE</scope>
    <source>
        <strain evidence="2">160909Yilan</strain>
    </source>
</reference>
<comment type="caution">
    <text evidence="2">The sequence shown here is derived from an EMBL/GenBank/DDBJ whole genome shotgun (WGS) entry which is preliminary data.</text>
</comment>
<evidence type="ECO:0000256" key="1">
    <source>
        <dbReference type="SAM" id="MobiDB-lite"/>
    </source>
</evidence>
<proteinExistence type="predicted"/>
<feature type="region of interest" description="Disordered" evidence="1">
    <location>
        <begin position="57"/>
        <end position="76"/>
    </location>
</feature>
<evidence type="ECO:0000313" key="2">
    <source>
        <dbReference type="EMBL" id="KAF7364369.1"/>
    </source>
</evidence>
<sequence length="162" mass="17934">MRIDSALALAHYHFDSLTRARRAMRNPRLPSAVHTLTQPSSIAVTLFTREDGTPALSHALPKSFPSTSSPDPSLGSDVSSLIDKLHAILKTLPLEDPRSSEEIYSMDTSIIWESRDLEWCNGSPAECTGEKSMVQANAEEKARFKHAVDIIQELFEQAEKEG</sequence>